<dbReference type="GO" id="GO:0005737">
    <property type="term" value="C:cytoplasm"/>
    <property type="evidence" value="ECO:0007669"/>
    <property type="project" value="TreeGrafter"/>
</dbReference>
<evidence type="ECO:0000256" key="3">
    <source>
        <dbReference type="ARBA" id="ARBA00022723"/>
    </source>
</evidence>
<reference evidence="6" key="1">
    <citation type="submission" date="2020-08" db="EMBL/GenBank/DDBJ databases">
        <title>Genome public.</title>
        <authorList>
            <person name="Liu C."/>
            <person name="Sun Q."/>
        </authorList>
    </citation>
    <scope>NUCLEOTIDE SEQUENCE</scope>
    <source>
        <strain evidence="6">NSJ-12</strain>
    </source>
</reference>
<dbReference type="InterPro" id="IPR036069">
    <property type="entry name" value="DUF34/NIF3_sf"/>
</dbReference>
<comment type="similarity">
    <text evidence="1 4">Belongs to the GTP cyclohydrolase I type 2/NIF3 family.</text>
</comment>
<dbReference type="NCBIfam" id="TIGR00486">
    <property type="entry name" value="YbgI_SA1388"/>
    <property type="match status" value="1"/>
</dbReference>
<evidence type="ECO:0000313" key="6">
    <source>
        <dbReference type="EMBL" id="MBC8580415.1"/>
    </source>
</evidence>
<keyword evidence="7" id="KW-1185">Reference proteome</keyword>
<dbReference type="PANTHER" id="PTHR13799:SF14">
    <property type="entry name" value="GTP CYCLOHYDROLASE 1 TYPE 2 HOMOLOG"/>
    <property type="match status" value="1"/>
</dbReference>
<dbReference type="SUPFAM" id="SSF102705">
    <property type="entry name" value="NIF3 (NGG1p interacting factor 3)-like"/>
    <property type="match status" value="1"/>
</dbReference>
<dbReference type="Proteomes" id="UP000655830">
    <property type="component" value="Unassembled WGS sequence"/>
</dbReference>
<feature type="binding site" evidence="5">
    <location>
        <position position="104"/>
    </location>
    <ligand>
        <name>a divalent metal cation</name>
        <dbReference type="ChEBI" id="CHEBI:60240"/>
        <label>1</label>
    </ligand>
</feature>
<name>A0A926IA30_9FIRM</name>
<dbReference type="InterPro" id="IPR015867">
    <property type="entry name" value="N-reg_PII/ATP_PRibTrfase_C"/>
</dbReference>
<dbReference type="RefSeq" id="WP_249333207.1">
    <property type="nucleotide sequence ID" value="NZ_JACRSY010000020.1"/>
</dbReference>
<dbReference type="PANTHER" id="PTHR13799">
    <property type="entry name" value="NGG1 INTERACTING FACTOR 3"/>
    <property type="match status" value="1"/>
</dbReference>
<feature type="binding site" evidence="5">
    <location>
        <position position="65"/>
    </location>
    <ligand>
        <name>a divalent metal cation</name>
        <dbReference type="ChEBI" id="CHEBI:60240"/>
        <label>1</label>
    </ligand>
</feature>
<evidence type="ECO:0000256" key="5">
    <source>
        <dbReference type="PIRSR" id="PIRSR602678-1"/>
    </source>
</evidence>
<feature type="binding site" evidence="5">
    <location>
        <position position="332"/>
    </location>
    <ligand>
        <name>a divalent metal cation</name>
        <dbReference type="ChEBI" id="CHEBI:60240"/>
        <label>1</label>
    </ligand>
</feature>
<dbReference type="InterPro" id="IPR017221">
    <property type="entry name" value="DUF34/NIF3_bac"/>
</dbReference>
<evidence type="ECO:0000313" key="7">
    <source>
        <dbReference type="Proteomes" id="UP000655830"/>
    </source>
</evidence>
<dbReference type="PIRSF" id="PIRSF037489">
    <property type="entry name" value="UCP037489_NIF3_YqfO"/>
    <property type="match status" value="1"/>
</dbReference>
<accession>A0A926IA30</accession>
<protein>
    <recommendedName>
        <fullName evidence="2 4">GTP cyclohydrolase 1 type 2 homolog</fullName>
    </recommendedName>
</protein>
<evidence type="ECO:0000256" key="4">
    <source>
        <dbReference type="PIRNR" id="PIRNR037489"/>
    </source>
</evidence>
<dbReference type="InterPro" id="IPR002678">
    <property type="entry name" value="DUF34/NIF3"/>
</dbReference>
<feature type="binding site" evidence="5">
    <location>
        <position position="66"/>
    </location>
    <ligand>
        <name>a divalent metal cation</name>
        <dbReference type="ChEBI" id="CHEBI:60240"/>
        <label>1</label>
    </ligand>
</feature>
<keyword evidence="3 4" id="KW-0479">Metal-binding</keyword>
<dbReference type="AlphaFoldDB" id="A0A926IA30"/>
<dbReference type="Gene3D" id="3.30.70.120">
    <property type="match status" value="1"/>
</dbReference>
<sequence length="365" mass="40297">MYTIKQVVEALNAFAPPHLAESWDSIGLMVGSKKAPVQKVLCALDLNLEVIDEAINIGAQLIVTHHPLFFKPINSIDYDTPMGQILYKLIKHDLAVFSMHTNFDVATGGINDYLAHQIGLKAIKPLQITSSYKLQKLVVYVPQSHYEAVRQAIVKCNKATIGNYIGCTFGAEGIGTFMPLEGSNPYLGKTNQLEAVKEIKLECMVEPSQVQELMDIIKRVHPYEEVAYDLYNLENIEHYEGIGRVGMCDPIKVSDFISKLKQVFGIPYVRLVAKEDKMISKVALCSGSGGSFIGIAATQADLYITGDVSFHQAQEALSKGLVVVDVGHYASENIAMPIIESYLSKQFKNMKIVCSNVDGETFQTL</sequence>
<gene>
    <name evidence="6" type="ORF">H8718_12840</name>
</gene>
<feature type="binding site" evidence="5">
    <location>
        <position position="328"/>
    </location>
    <ligand>
        <name>a divalent metal cation</name>
        <dbReference type="ChEBI" id="CHEBI:60240"/>
        <label>1</label>
    </ligand>
</feature>
<dbReference type="Gene3D" id="3.40.1390.30">
    <property type="entry name" value="NIF3 (NGG1p interacting factor 3)-like"/>
    <property type="match status" value="1"/>
</dbReference>
<dbReference type="EMBL" id="JACRSY010000020">
    <property type="protein sequence ID" value="MBC8580415.1"/>
    <property type="molecule type" value="Genomic_DNA"/>
</dbReference>
<proteinExistence type="inferred from homology"/>
<evidence type="ECO:0000256" key="2">
    <source>
        <dbReference type="ARBA" id="ARBA00022112"/>
    </source>
</evidence>
<comment type="caution">
    <text evidence="6">The sequence shown here is derived from an EMBL/GenBank/DDBJ whole genome shotgun (WGS) entry which is preliminary data.</text>
</comment>
<evidence type="ECO:0000256" key="1">
    <source>
        <dbReference type="ARBA" id="ARBA00006964"/>
    </source>
</evidence>
<dbReference type="GO" id="GO:0046872">
    <property type="term" value="F:metal ion binding"/>
    <property type="evidence" value="ECO:0007669"/>
    <property type="project" value="UniProtKB-UniRule"/>
</dbReference>
<dbReference type="Pfam" id="PF01784">
    <property type="entry name" value="DUF34_NIF3"/>
    <property type="match status" value="1"/>
</dbReference>
<dbReference type="FunFam" id="3.40.1390.30:FF:000001">
    <property type="entry name" value="GTP cyclohydrolase 1 type 2"/>
    <property type="match status" value="1"/>
</dbReference>
<organism evidence="6 7">
    <name type="scientific">Zhenhengia yiwuensis</name>
    <dbReference type="NCBI Taxonomy" id="2763666"/>
    <lineage>
        <taxon>Bacteria</taxon>
        <taxon>Bacillati</taxon>
        <taxon>Bacillota</taxon>
        <taxon>Clostridia</taxon>
        <taxon>Lachnospirales</taxon>
        <taxon>Lachnospiraceae</taxon>
        <taxon>Zhenhengia</taxon>
    </lineage>
</organism>